<dbReference type="RefSeq" id="WP_021098145.1">
    <property type="nucleotide sequence ID" value="NZ_KE557321.1"/>
</dbReference>
<organism evidence="1 2">
    <name type="scientific">Rubellimicrobium thermophilum DSM 16684</name>
    <dbReference type="NCBI Taxonomy" id="1123069"/>
    <lineage>
        <taxon>Bacteria</taxon>
        <taxon>Pseudomonadati</taxon>
        <taxon>Pseudomonadota</taxon>
        <taxon>Alphaproteobacteria</taxon>
        <taxon>Rhodobacterales</taxon>
        <taxon>Roseobacteraceae</taxon>
        <taxon>Rubellimicrobium</taxon>
    </lineage>
</organism>
<accession>S9QTM0</accession>
<protein>
    <submittedName>
        <fullName evidence="1">Uncharacterized protein</fullName>
    </submittedName>
</protein>
<name>S9QTM0_9RHOB</name>
<dbReference type="EMBL" id="AOLV01000020">
    <property type="protein sequence ID" value="EPX84701.1"/>
    <property type="molecule type" value="Genomic_DNA"/>
</dbReference>
<dbReference type="HOGENOM" id="CLU_2452759_0_0_5"/>
<dbReference type="STRING" id="1123069.ruthe_02061"/>
<comment type="caution">
    <text evidence="1">The sequence shown here is derived from an EMBL/GenBank/DDBJ whole genome shotgun (WGS) entry which is preliminary data.</text>
</comment>
<evidence type="ECO:0000313" key="1">
    <source>
        <dbReference type="EMBL" id="EPX84701.1"/>
    </source>
</evidence>
<dbReference type="Proteomes" id="UP000015346">
    <property type="component" value="Unassembled WGS sequence"/>
</dbReference>
<gene>
    <name evidence="1" type="ORF">ruthe_02061</name>
</gene>
<proteinExistence type="predicted"/>
<reference evidence="1 2" key="1">
    <citation type="journal article" date="2013" name="Stand. Genomic Sci.">
        <title>Genome sequence of the reddish-pigmented Rubellimicrobium thermophilum type strain (DSM 16684(T)), a member of the Roseobacter clade.</title>
        <authorList>
            <person name="Fiebig A."/>
            <person name="Riedel T."/>
            <person name="Gronow S."/>
            <person name="Petersen J."/>
            <person name="Klenk H.P."/>
            <person name="Goker M."/>
        </authorList>
    </citation>
    <scope>NUCLEOTIDE SEQUENCE [LARGE SCALE GENOMIC DNA]</scope>
    <source>
        <strain evidence="1 2">DSM 16684</strain>
    </source>
</reference>
<keyword evidence="2" id="KW-1185">Reference proteome</keyword>
<evidence type="ECO:0000313" key="2">
    <source>
        <dbReference type="Proteomes" id="UP000015346"/>
    </source>
</evidence>
<sequence>MVSLPLVKALAHAGQTGVLRRSGPGLWKAPRPFLPPEPIRRCHPGPPAMPGTRALALAPVLRAHGGALLLGLIRPRRTAADDHLPRETA</sequence>
<dbReference type="AlphaFoldDB" id="S9QTM0"/>